<dbReference type="SUPFAM" id="SSF54593">
    <property type="entry name" value="Glyoxalase/Bleomycin resistance protein/Dihydroxybiphenyl dioxygenase"/>
    <property type="match status" value="1"/>
</dbReference>
<gene>
    <name evidence="2" type="ORF">QNI19_14425</name>
</gene>
<protein>
    <recommendedName>
        <fullName evidence="1">VOC domain-containing protein</fullName>
    </recommendedName>
</protein>
<dbReference type="Gene3D" id="3.10.180.10">
    <property type="entry name" value="2,3-Dihydroxybiphenyl 1,2-Dioxygenase, domain 1"/>
    <property type="match status" value="1"/>
</dbReference>
<keyword evidence="3" id="KW-1185">Reference proteome</keyword>
<dbReference type="InterPro" id="IPR029068">
    <property type="entry name" value="Glyas_Bleomycin-R_OHBP_Dase"/>
</dbReference>
<dbReference type="InterPro" id="IPR037523">
    <property type="entry name" value="VOC_core"/>
</dbReference>
<feature type="domain" description="VOC" evidence="1">
    <location>
        <begin position="1"/>
        <end position="121"/>
    </location>
</feature>
<dbReference type="RefSeq" id="WP_313997031.1">
    <property type="nucleotide sequence ID" value="NZ_JASJOR010000010.1"/>
</dbReference>
<accession>A0ABT7CKS8</accession>
<organism evidence="2 3">
    <name type="scientific">Xanthocytophaga flava</name>
    <dbReference type="NCBI Taxonomy" id="3048013"/>
    <lineage>
        <taxon>Bacteria</taxon>
        <taxon>Pseudomonadati</taxon>
        <taxon>Bacteroidota</taxon>
        <taxon>Cytophagia</taxon>
        <taxon>Cytophagales</taxon>
        <taxon>Rhodocytophagaceae</taxon>
        <taxon>Xanthocytophaga</taxon>
    </lineage>
</organism>
<sequence>MKIVPVIKYKNMEESVLFYTQILDFELKYAITPLTFPVVNLIKEGSELQLSTLSGDSVFGIAINIYTQNVDALFQKYRERGLDTSQHMNSPVHQSPVDQDWGIREFYVTDPSGNTLRFGESILEK</sequence>
<dbReference type="InterPro" id="IPR004360">
    <property type="entry name" value="Glyas_Fos-R_dOase_dom"/>
</dbReference>
<reference evidence="2 3" key="1">
    <citation type="submission" date="2023-05" db="EMBL/GenBank/DDBJ databases">
        <authorList>
            <person name="Zhang X."/>
        </authorList>
    </citation>
    <scope>NUCLEOTIDE SEQUENCE [LARGE SCALE GENOMIC DNA]</scope>
    <source>
        <strain evidence="2 3">DM2B3-1</strain>
    </source>
</reference>
<name>A0ABT7CKS8_9BACT</name>
<comment type="caution">
    <text evidence="2">The sequence shown here is derived from an EMBL/GenBank/DDBJ whole genome shotgun (WGS) entry which is preliminary data.</text>
</comment>
<dbReference type="PROSITE" id="PS51819">
    <property type="entry name" value="VOC"/>
    <property type="match status" value="1"/>
</dbReference>
<dbReference type="Pfam" id="PF00903">
    <property type="entry name" value="Glyoxalase"/>
    <property type="match status" value="1"/>
</dbReference>
<proteinExistence type="predicted"/>
<evidence type="ECO:0000313" key="3">
    <source>
        <dbReference type="Proteomes" id="UP001228581"/>
    </source>
</evidence>
<evidence type="ECO:0000259" key="1">
    <source>
        <dbReference type="PROSITE" id="PS51819"/>
    </source>
</evidence>
<evidence type="ECO:0000313" key="2">
    <source>
        <dbReference type="EMBL" id="MDJ1494136.1"/>
    </source>
</evidence>
<dbReference type="EMBL" id="JASJOT010000008">
    <property type="protein sequence ID" value="MDJ1494136.1"/>
    <property type="molecule type" value="Genomic_DNA"/>
</dbReference>
<dbReference type="Proteomes" id="UP001228581">
    <property type="component" value="Unassembled WGS sequence"/>
</dbReference>